<dbReference type="EMBL" id="BAAAFH010000007">
    <property type="protein sequence ID" value="GAA0875048.1"/>
    <property type="molecule type" value="Genomic_DNA"/>
</dbReference>
<proteinExistence type="predicted"/>
<sequence length="201" mass="23212">MNESLQEFIDRENGILHFRSEKWYNGNTYMPLEIYNISIPYKDWHIEIRYEWKLSEFNKASAVNYSQSFQNRFSCEIQATSNTPLSFAPLSIQHQDRILGLFKRNTPFKIKCSEPEINTQLIKSTELLQLGKCISERADFSPVFYGSKKGASYTLSAHFLVVSSPVEALEAIFPLFRLLIDLVGERSFANHSLTGNKNIKE</sequence>
<evidence type="ECO:0000313" key="1">
    <source>
        <dbReference type="EMBL" id="GAA0875048.1"/>
    </source>
</evidence>
<name>A0ABN1MQB7_9FLAO</name>
<comment type="caution">
    <text evidence="1">The sequence shown here is derived from an EMBL/GenBank/DDBJ whole genome shotgun (WGS) entry which is preliminary data.</text>
</comment>
<keyword evidence="2" id="KW-1185">Reference proteome</keyword>
<protein>
    <recommendedName>
        <fullName evidence="3">ApeA N-terminal domain-containing protein</fullName>
    </recommendedName>
</protein>
<dbReference type="Proteomes" id="UP001501126">
    <property type="component" value="Unassembled WGS sequence"/>
</dbReference>
<evidence type="ECO:0008006" key="3">
    <source>
        <dbReference type="Google" id="ProtNLM"/>
    </source>
</evidence>
<reference evidence="1 2" key="1">
    <citation type="journal article" date="2019" name="Int. J. Syst. Evol. Microbiol.">
        <title>The Global Catalogue of Microorganisms (GCM) 10K type strain sequencing project: providing services to taxonomists for standard genome sequencing and annotation.</title>
        <authorList>
            <consortium name="The Broad Institute Genomics Platform"/>
            <consortium name="The Broad Institute Genome Sequencing Center for Infectious Disease"/>
            <person name="Wu L."/>
            <person name="Ma J."/>
        </authorList>
    </citation>
    <scope>NUCLEOTIDE SEQUENCE [LARGE SCALE GENOMIC DNA]</scope>
    <source>
        <strain evidence="1 2">JCM 16083</strain>
    </source>
</reference>
<accession>A0ABN1MQB7</accession>
<gene>
    <name evidence="1" type="ORF">GCM10009118_14560</name>
</gene>
<organism evidence="1 2">
    <name type="scientific">Wandonia haliotis</name>
    <dbReference type="NCBI Taxonomy" id="574963"/>
    <lineage>
        <taxon>Bacteria</taxon>
        <taxon>Pseudomonadati</taxon>
        <taxon>Bacteroidota</taxon>
        <taxon>Flavobacteriia</taxon>
        <taxon>Flavobacteriales</taxon>
        <taxon>Crocinitomicaceae</taxon>
        <taxon>Wandonia</taxon>
    </lineage>
</organism>
<dbReference type="RefSeq" id="WP_343786092.1">
    <property type="nucleotide sequence ID" value="NZ_BAAAFH010000007.1"/>
</dbReference>
<evidence type="ECO:0000313" key="2">
    <source>
        <dbReference type="Proteomes" id="UP001501126"/>
    </source>
</evidence>